<comment type="similarity">
    <text evidence="1">Belongs to the four-carbon acid sugar kinase family.</text>
</comment>
<feature type="domain" description="Four-carbon acid sugar kinase nucleotide binding" evidence="8">
    <location>
        <begin position="250"/>
        <end position="402"/>
    </location>
</feature>
<dbReference type="EMBL" id="QVQT01000001">
    <property type="protein sequence ID" value="RFU18518.1"/>
    <property type="molecule type" value="Genomic_DNA"/>
</dbReference>
<sequence>MQRMLVIADDLSGAADCGVACSSHGLSAVVLLDEIENEIEADVLSVDSDTRYAAPEKAAAETAKLTRRYGRERLLFKKIDSTLRGNVAVELAAALYTQRELTGKRVVVVLAPAFPAHGRTTRDGRQLLHGRPIEEADLWLREPVTPLSHIPTLLQTAGLLPAVIPLSLVRSAPDTLRVDMQQMAEKADVLICDAEDEDDLRAIAEASTALGTQTIWAGSAGLAWHLPRAAGLARSTPCIIDRPALAGPVLFVMGSLSPVSREQVRTLVSSSDVLPIVVSPETLLSGAESPEWHEHQAAMRDALTSGKDVVLTVAADRLIAQERGQALCAALAQMAAPCPESIGALVASGGETARAVLQAFGITRLRLIGEVEAGLPFSLADGWNRPLPVLTRAGGFGTPQTLLHCLRFLREPDRHAADSGSTRRF</sequence>
<feature type="domain" description="Four-carbon acid sugar kinase N-terminal" evidence="7">
    <location>
        <begin position="4"/>
        <end position="225"/>
    </location>
</feature>
<keyword evidence="5" id="KW-0067">ATP-binding</keyword>
<dbReference type="GO" id="GO:0016301">
    <property type="term" value="F:kinase activity"/>
    <property type="evidence" value="ECO:0007669"/>
    <property type="project" value="UniProtKB-KW"/>
</dbReference>
<proteinExistence type="inferred from homology"/>
<dbReference type="Gene3D" id="3.40.980.20">
    <property type="entry name" value="Four-carbon acid sugar kinase, nucleotide binding domain"/>
    <property type="match status" value="1"/>
</dbReference>
<dbReference type="Proteomes" id="UP000264702">
    <property type="component" value="Unassembled WGS sequence"/>
</dbReference>
<evidence type="ECO:0000313" key="10">
    <source>
        <dbReference type="Proteomes" id="UP000264702"/>
    </source>
</evidence>
<dbReference type="InterPro" id="IPR010737">
    <property type="entry name" value="4-carb_acid_sugar_kinase_N"/>
</dbReference>
<evidence type="ECO:0000256" key="3">
    <source>
        <dbReference type="ARBA" id="ARBA00022741"/>
    </source>
</evidence>
<dbReference type="RefSeq" id="WP_117297813.1">
    <property type="nucleotide sequence ID" value="NZ_QVQT02000001.1"/>
</dbReference>
<dbReference type="InterPro" id="IPR031475">
    <property type="entry name" value="NBD_C"/>
</dbReference>
<keyword evidence="4 9" id="KW-0418">Kinase</keyword>
<evidence type="ECO:0000256" key="6">
    <source>
        <dbReference type="ARBA" id="ARBA00023277"/>
    </source>
</evidence>
<dbReference type="SUPFAM" id="SSF142764">
    <property type="entry name" value="YgbK-like"/>
    <property type="match status" value="1"/>
</dbReference>
<evidence type="ECO:0000313" key="9">
    <source>
        <dbReference type="EMBL" id="RFU18518.1"/>
    </source>
</evidence>
<protein>
    <submittedName>
        <fullName evidence="9">Four-carbon acid sugar kinase family protein</fullName>
    </submittedName>
</protein>
<evidence type="ECO:0000256" key="1">
    <source>
        <dbReference type="ARBA" id="ARBA00005715"/>
    </source>
</evidence>
<reference evidence="9 10" key="1">
    <citation type="submission" date="2018-08" db="EMBL/GenBank/DDBJ databases">
        <title>Acidipila sp. 4G-K13, an acidobacterium isolated from forest soil.</title>
        <authorList>
            <person name="Gao Z.-H."/>
            <person name="Qiu L.-H."/>
        </authorList>
    </citation>
    <scope>NUCLEOTIDE SEQUENCE [LARGE SCALE GENOMIC DNA]</scope>
    <source>
        <strain evidence="9 10">4G-K13</strain>
    </source>
</reference>
<accession>A0A372IUD3</accession>
<evidence type="ECO:0000259" key="8">
    <source>
        <dbReference type="Pfam" id="PF17042"/>
    </source>
</evidence>
<keyword evidence="2" id="KW-0808">Transferase</keyword>
<keyword evidence="3" id="KW-0547">Nucleotide-binding</keyword>
<keyword evidence="10" id="KW-1185">Reference proteome</keyword>
<dbReference type="GO" id="GO:0005524">
    <property type="term" value="F:ATP binding"/>
    <property type="evidence" value="ECO:0007669"/>
    <property type="project" value="UniProtKB-KW"/>
</dbReference>
<dbReference type="OrthoDB" id="9778478at2"/>
<evidence type="ECO:0000256" key="5">
    <source>
        <dbReference type="ARBA" id="ARBA00022840"/>
    </source>
</evidence>
<dbReference type="AlphaFoldDB" id="A0A372IUD3"/>
<gene>
    <name evidence="9" type="ORF">D0Y96_02915</name>
</gene>
<keyword evidence="6" id="KW-0119">Carbohydrate metabolism</keyword>
<dbReference type="InterPro" id="IPR037051">
    <property type="entry name" value="4-carb_acid_sugar_kinase_N_sf"/>
</dbReference>
<comment type="caution">
    <text evidence="9">The sequence shown here is derived from an EMBL/GenBank/DDBJ whole genome shotgun (WGS) entry which is preliminary data.</text>
</comment>
<dbReference type="Pfam" id="PF07005">
    <property type="entry name" value="SBD_N"/>
    <property type="match status" value="1"/>
</dbReference>
<dbReference type="Gene3D" id="3.40.50.10840">
    <property type="entry name" value="Putative sugar-binding, N-terminal domain"/>
    <property type="match status" value="1"/>
</dbReference>
<evidence type="ECO:0000256" key="4">
    <source>
        <dbReference type="ARBA" id="ARBA00022777"/>
    </source>
</evidence>
<organism evidence="9 10">
    <name type="scientific">Paracidobacterium acidisoli</name>
    <dbReference type="NCBI Taxonomy" id="2303751"/>
    <lineage>
        <taxon>Bacteria</taxon>
        <taxon>Pseudomonadati</taxon>
        <taxon>Acidobacteriota</taxon>
        <taxon>Terriglobia</taxon>
        <taxon>Terriglobales</taxon>
        <taxon>Acidobacteriaceae</taxon>
        <taxon>Paracidobacterium</taxon>
    </lineage>
</organism>
<dbReference type="InterPro" id="IPR042213">
    <property type="entry name" value="NBD_C_sf"/>
</dbReference>
<name>A0A372IUD3_9BACT</name>
<evidence type="ECO:0000259" key="7">
    <source>
        <dbReference type="Pfam" id="PF07005"/>
    </source>
</evidence>
<dbReference type="Pfam" id="PF17042">
    <property type="entry name" value="NBD_C"/>
    <property type="match status" value="1"/>
</dbReference>
<evidence type="ECO:0000256" key="2">
    <source>
        <dbReference type="ARBA" id="ARBA00022679"/>
    </source>
</evidence>